<dbReference type="UniPathway" id="UPA00074">
    <property type="reaction ID" value="UER00126"/>
</dbReference>
<dbReference type="PANTHER" id="PTHR43369">
    <property type="entry name" value="PHOSPHORIBOSYLGLYCINAMIDE FORMYLTRANSFERASE"/>
    <property type="match status" value="1"/>
</dbReference>
<organism evidence="6 7">
    <name type="scientific">Verticiella sediminum</name>
    <dbReference type="NCBI Taxonomy" id="1247510"/>
    <lineage>
        <taxon>Bacteria</taxon>
        <taxon>Pseudomonadati</taxon>
        <taxon>Pseudomonadota</taxon>
        <taxon>Betaproteobacteria</taxon>
        <taxon>Burkholderiales</taxon>
        <taxon>Alcaligenaceae</taxon>
        <taxon>Verticiella</taxon>
    </lineage>
</organism>
<dbReference type="EC" id="2.1.2.2" evidence="4"/>
<dbReference type="InterPro" id="IPR002376">
    <property type="entry name" value="Formyl_transf_N"/>
</dbReference>
<name>A0A556A6E6_9BURK</name>
<protein>
    <recommendedName>
        <fullName evidence="4">Phosphoribosylglycinamide formyltransferase</fullName>
        <ecNumber evidence="4">2.1.2.2</ecNumber>
    </recommendedName>
    <alternativeName>
        <fullName evidence="4">5'-phosphoribosylglycinamide transformylase</fullName>
    </alternativeName>
    <alternativeName>
        <fullName evidence="4">GAR transformylase</fullName>
        <shortName evidence="4">GART</shortName>
    </alternativeName>
</protein>
<evidence type="ECO:0000256" key="3">
    <source>
        <dbReference type="ARBA" id="ARBA00022755"/>
    </source>
</evidence>
<reference evidence="6 7" key="1">
    <citation type="submission" date="2019-07" db="EMBL/GenBank/DDBJ databases">
        <title>Qingshengfaniella alkalisoli gen. nov., sp. nov., isolated from saline soil.</title>
        <authorList>
            <person name="Xu L."/>
            <person name="Huang X.-X."/>
            <person name="Sun J.-Q."/>
        </authorList>
    </citation>
    <scope>NUCLEOTIDE SEQUENCE [LARGE SCALE GENOMIC DNA]</scope>
    <source>
        <strain evidence="6 7">DSM 27279</strain>
    </source>
</reference>
<evidence type="ECO:0000313" key="6">
    <source>
        <dbReference type="EMBL" id="TSH88434.1"/>
    </source>
</evidence>
<dbReference type="Proteomes" id="UP000318405">
    <property type="component" value="Unassembled WGS sequence"/>
</dbReference>
<dbReference type="AlphaFoldDB" id="A0A556A6E6"/>
<feature type="binding site" evidence="4">
    <location>
        <position position="165"/>
    </location>
    <ligand>
        <name>(6R)-10-formyltetrahydrofolate</name>
        <dbReference type="ChEBI" id="CHEBI:195366"/>
    </ligand>
</feature>
<dbReference type="GO" id="GO:0005829">
    <property type="term" value="C:cytosol"/>
    <property type="evidence" value="ECO:0007669"/>
    <property type="project" value="TreeGrafter"/>
</dbReference>
<accession>A0A556A6E6</accession>
<dbReference type="CDD" id="cd08645">
    <property type="entry name" value="FMT_core_GART"/>
    <property type="match status" value="1"/>
</dbReference>
<dbReference type="NCBIfam" id="TIGR00639">
    <property type="entry name" value="PurN"/>
    <property type="match status" value="1"/>
</dbReference>
<evidence type="ECO:0000313" key="7">
    <source>
        <dbReference type="Proteomes" id="UP000318405"/>
    </source>
</evidence>
<dbReference type="EMBL" id="VLTJ01000044">
    <property type="protein sequence ID" value="TSH88434.1"/>
    <property type="molecule type" value="Genomic_DNA"/>
</dbReference>
<dbReference type="Pfam" id="PF00551">
    <property type="entry name" value="Formyl_trans_N"/>
    <property type="match status" value="1"/>
</dbReference>
<dbReference type="GO" id="GO:0004644">
    <property type="term" value="F:phosphoribosylglycinamide formyltransferase activity"/>
    <property type="evidence" value="ECO:0007669"/>
    <property type="project" value="UniProtKB-UniRule"/>
</dbReference>
<comment type="pathway">
    <text evidence="1 4">Purine metabolism; IMP biosynthesis via de novo pathway; N(2)-formyl-N(1)-(5-phospho-D-ribosyl)glycinamide from N(1)-(5-phospho-D-ribosyl)glycinamide (10-formyl THF route): step 1/1.</text>
</comment>
<dbReference type="OrthoDB" id="9806170at2"/>
<evidence type="ECO:0000256" key="2">
    <source>
        <dbReference type="ARBA" id="ARBA00022679"/>
    </source>
</evidence>
<evidence type="ECO:0000256" key="4">
    <source>
        <dbReference type="HAMAP-Rule" id="MF_01930"/>
    </source>
</evidence>
<comment type="catalytic activity">
    <reaction evidence="4">
        <text>N(1)-(5-phospho-beta-D-ribosyl)glycinamide + (6R)-10-formyltetrahydrofolate = N(2)-formyl-N(1)-(5-phospho-beta-D-ribosyl)glycinamide + (6S)-5,6,7,8-tetrahydrofolate + H(+)</text>
        <dbReference type="Rhea" id="RHEA:15053"/>
        <dbReference type="ChEBI" id="CHEBI:15378"/>
        <dbReference type="ChEBI" id="CHEBI:57453"/>
        <dbReference type="ChEBI" id="CHEBI:143788"/>
        <dbReference type="ChEBI" id="CHEBI:147286"/>
        <dbReference type="ChEBI" id="CHEBI:195366"/>
        <dbReference type="EC" id="2.1.2.2"/>
    </reaction>
</comment>
<keyword evidence="2 4" id="KW-0808">Transferase</keyword>
<sequence length="273" mass="29171">MPRKTRREVAEEFTPRSLQFSVIPCPPAAKKRGCAQAIHRSLSILPILSSQNAPGADSARRIVILISGRGSNMRSIVEACVAEGWPARVAAVIANKPDAAGLAWAAEQGLHTEVVAHREFSSREAFDAALAERVDAHRPDLVLLAGFMRVLTPGFVARYEGRLVNIHPSLLPAFPGLHTHAQALAVGVQAHGCTVHYVTPVLDHGPIIAQGVVPVLAGDTADTLARRVLEVEHKVYPAAARWLAEGRVRLAQGVVQVDGAPARLFIQEASHAG</sequence>
<proteinExistence type="inferred from homology"/>
<feature type="domain" description="Formyl transferase N-terminal" evidence="5">
    <location>
        <begin position="61"/>
        <end position="239"/>
    </location>
</feature>
<feature type="binding site" evidence="4">
    <location>
        <begin position="70"/>
        <end position="72"/>
    </location>
    <ligand>
        <name>N(1)-(5-phospho-beta-D-ribosyl)glycinamide</name>
        <dbReference type="ChEBI" id="CHEBI:143788"/>
    </ligand>
</feature>
<dbReference type="HAMAP" id="MF_01930">
    <property type="entry name" value="PurN"/>
    <property type="match status" value="1"/>
</dbReference>
<evidence type="ECO:0000256" key="1">
    <source>
        <dbReference type="ARBA" id="ARBA00005054"/>
    </source>
</evidence>
<dbReference type="GO" id="GO:0006189">
    <property type="term" value="P:'de novo' IMP biosynthetic process"/>
    <property type="evidence" value="ECO:0007669"/>
    <property type="project" value="UniProtKB-UniRule"/>
</dbReference>
<feature type="active site" description="Proton donor" evidence="4">
    <location>
        <position position="167"/>
    </location>
</feature>
<keyword evidence="3 4" id="KW-0658">Purine biosynthesis</keyword>
<dbReference type="InterPro" id="IPR004607">
    <property type="entry name" value="GART"/>
</dbReference>
<feature type="binding site" evidence="4">
    <location>
        <position position="123"/>
    </location>
    <ligand>
        <name>(6R)-10-formyltetrahydrofolate</name>
        <dbReference type="ChEBI" id="CHEBI:195366"/>
    </ligand>
</feature>
<keyword evidence="7" id="KW-1185">Reference proteome</keyword>
<comment type="similarity">
    <text evidence="4">Belongs to the GART family.</text>
</comment>
<feature type="site" description="Raises pKa of active site His" evidence="4">
    <location>
        <position position="203"/>
    </location>
</feature>
<dbReference type="PANTHER" id="PTHR43369:SF2">
    <property type="entry name" value="PHOSPHORIBOSYLGLYCINAMIDE FORMYLTRANSFERASE"/>
    <property type="match status" value="1"/>
</dbReference>
<comment type="caution">
    <text evidence="6">The sequence shown here is derived from an EMBL/GenBank/DDBJ whole genome shotgun (WGS) entry which is preliminary data.</text>
</comment>
<gene>
    <name evidence="4" type="primary">purN</name>
    <name evidence="6" type="ORF">FOZ76_26465</name>
</gene>
<dbReference type="SUPFAM" id="SSF53328">
    <property type="entry name" value="Formyltransferase"/>
    <property type="match status" value="1"/>
</dbReference>
<comment type="caution">
    <text evidence="4">Lacks conserved residue(s) required for the propagation of feature annotation.</text>
</comment>
<dbReference type="Gene3D" id="3.40.50.170">
    <property type="entry name" value="Formyl transferase, N-terminal domain"/>
    <property type="match status" value="1"/>
</dbReference>
<dbReference type="InterPro" id="IPR036477">
    <property type="entry name" value="Formyl_transf_N_sf"/>
</dbReference>
<comment type="function">
    <text evidence="4">Catalyzes the transfer of a formyl group from 10-formyltetrahydrofolate to 5-phospho-ribosyl-glycinamide (GAR), producing 5-phospho-ribosyl-N-formylglycinamide (FGAR) and tetrahydrofolate.</text>
</comment>
<evidence type="ECO:0000259" key="5">
    <source>
        <dbReference type="Pfam" id="PF00551"/>
    </source>
</evidence>